<evidence type="ECO:0000256" key="2">
    <source>
        <dbReference type="SAM" id="MobiDB-lite"/>
    </source>
</evidence>
<keyword evidence="4" id="KW-1185">Reference proteome</keyword>
<name>A0ABQ9IPE2_9NEOP</name>
<dbReference type="Gene3D" id="1.10.10.60">
    <property type="entry name" value="Homeodomain-like"/>
    <property type="match status" value="1"/>
</dbReference>
<feature type="compositionally biased region" description="Polar residues" evidence="2">
    <location>
        <begin position="201"/>
        <end position="214"/>
    </location>
</feature>
<evidence type="ECO:0000256" key="1">
    <source>
        <dbReference type="ARBA" id="ARBA00004123"/>
    </source>
</evidence>
<dbReference type="Proteomes" id="UP001159363">
    <property type="component" value="Chromosome 1"/>
</dbReference>
<evidence type="ECO:0000313" key="3">
    <source>
        <dbReference type="EMBL" id="KAJ8897773.1"/>
    </source>
</evidence>
<feature type="compositionally biased region" description="Basic and acidic residues" evidence="2">
    <location>
        <begin position="189"/>
        <end position="200"/>
    </location>
</feature>
<feature type="region of interest" description="Disordered" evidence="2">
    <location>
        <begin position="187"/>
        <end position="214"/>
    </location>
</feature>
<proteinExistence type="predicted"/>
<protein>
    <recommendedName>
        <fullName evidence="5">HTH psq-type domain-containing protein</fullName>
    </recommendedName>
</protein>
<evidence type="ECO:0008006" key="5">
    <source>
        <dbReference type="Google" id="ProtNLM"/>
    </source>
</evidence>
<reference evidence="3 4" key="1">
    <citation type="submission" date="2023-02" db="EMBL/GenBank/DDBJ databases">
        <title>LHISI_Scaffold_Assembly.</title>
        <authorList>
            <person name="Stuart O.P."/>
            <person name="Cleave R."/>
            <person name="Magrath M.J.L."/>
            <person name="Mikheyev A.S."/>
        </authorList>
    </citation>
    <scope>NUCLEOTIDE SEQUENCE [LARGE SCALE GENOMIC DNA]</scope>
    <source>
        <strain evidence="3">Daus_M_001</strain>
        <tissue evidence="3">Leg muscle</tissue>
    </source>
</reference>
<accession>A0ABQ9IPE2</accession>
<gene>
    <name evidence="3" type="ORF">PR048_003123</name>
</gene>
<comment type="caution">
    <text evidence="3">The sequence shown here is derived from an EMBL/GenBank/DDBJ whole genome shotgun (WGS) entry which is preliminary data.</text>
</comment>
<dbReference type="EMBL" id="JARBHB010000001">
    <property type="protein sequence ID" value="KAJ8897773.1"/>
    <property type="molecule type" value="Genomic_DNA"/>
</dbReference>
<evidence type="ECO:0000313" key="4">
    <source>
        <dbReference type="Proteomes" id="UP001159363"/>
    </source>
</evidence>
<feature type="region of interest" description="Disordered" evidence="2">
    <location>
        <begin position="331"/>
        <end position="351"/>
    </location>
</feature>
<sequence length="389" mass="43656">MSLGTAADANIAAMGKKFQNIRAKWKTEDLQNALKNVKSGLPVAAASRQYNIPRRTLGDWLKRGDRHICDEKGIPQPFYTNKEGEDCFYDFVRRNNDILLRKAENLSYCMLMGFNNDISLKVYWNPAVDNFRRKNPGRTLGKLQFGNLFTEAWTQAATPKNAMSGFTATAIFPFIPQVIPETAFAPSDVSDRTPLQDRPKSSSATSSCTLETSTISATHTAPECRPAIYRPFHKRRGKIRKNNDGMHHGDCGLNYYDKYMNELWIQCVKTESDSREKLSRTASALPHRRFRDRIKIAVLSVETFSDSPEKILPLIIDCEADDDREYGAALESRAGETGDPRGNAPTSSIVRHDSHMRISEVSDLVGGERGNRSDTAAPLDKVLECQRSL</sequence>
<comment type="subcellular location">
    <subcellularLocation>
        <location evidence="1">Nucleus</location>
    </subcellularLocation>
</comment>
<organism evidence="3 4">
    <name type="scientific">Dryococelus australis</name>
    <dbReference type="NCBI Taxonomy" id="614101"/>
    <lineage>
        <taxon>Eukaryota</taxon>
        <taxon>Metazoa</taxon>
        <taxon>Ecdysozoa</taxon>
        <taxon>Arthropoda</taxon>
        <taxon>Hexapoda</taxon>
        <taxon>Insecta</taxon>
        <taxon>Pterygota</taxon>
        <taxon>Neoptera</taxon>
        <taxon>Polyneoptera</taxon>
        <taxon>Phasmatodea</taxon>
        <taxon>Verophasmatodea</taxon>
        <taxon>Anareolatae</taxon>
        <taxon>Phasmatidae</taxon>
        <taxon>Eurycanthinae</taxon>
        <taxon>Dryococelus</taxon>
    </lineage>
</organism>
<dbReference type="SUPFAM" id="SSF46689">
    <property type="entry name" value="Homeodomain-like"/>
    <property type="match status" value="1"/>
</dbReference>
<dbReference type="InterPro" id="IPR009057">
    <property type="entry name" value="Homeodomain-like_sf"/>
</dbReference>